<dbReference type="InterPro" id="IPR005122">
    <property type="entry name" value="Uracil-DNA_glycosylase-like"/>
</dbReference>
<evidence type="ECO:0000313" key="10">
    <source>
        <dbReference type="Proteomes" id="UP000189818"/>
    </source>
</evidence>
<dbReference type="PANTHER" id="PTHR33693">
    <property type="entry name" value="TYPE-5 URACIL-DNA GLYCOSYLASE"/>
    <property type="match status" value="1"/>
</dbReference>
<dbReference type="InterPro" id="IPR051536">
    <property type="entry name" value="UDG_Type-4/5"/>
</dbReference>
<keyword evidence="3" id="KW-0227">DNA damage</keyword>
<keyword evidence="7" id="KW-0234">DNA repair</keyword>
<dbReference type="Proteomes" id="UP000189818">
    <property type="component" value="Unassembled WGS sequence"/>
</dbReference>
<dbReference type="SUPFAM" id="SSF52141">
    <property type="entry name" value="Uracil-DNA glycosylase-like"/>
    <property type="match status" value="1"/>
</dbReference>
<organism evidence="9 10">
    <name type="scientific">Rhizorhabdus histidinilytica</name>
    <dbReference type="NCBI Taxonomy" id="439228"/>
    <lineage>
        <taxon>Bacteria</taxon>
        <taxon>Pseudomonadati</taxon>
        <taxon>Pseudomonadota</taxon>
        <taxon>Alphaproteobacteria</taxon>
        <taxon>Sphingomonadales</taxon>
        <taxon>Sphingomonadaceae</taxon>
        <taxon>Rhizorhabdus</taxon>
    </lineage>
</organism>
<dbReference type="GO" id="GO:0051539">
    <property type="term" value="F:4 iron, 4 sulfur cluster binding"/>
    <property type="evidence" value="ECO:0007669"/>
    <property type="project" value="UniProtKB-KW"/>
</dbReference>
<dbReference type="Pfam" id="PF03167">
    <property type="entry name" value="UDG"/>
    <property type="match status" value="1"/>
</dbReference>
<evidence type="ECO:0000313" key="9">
    <source>
        <dbReference type="EMBL" id="SKB43196.1"/>
    </source>
</evidence>
<accession>A0A1T5B7I4</accession>
<sequence>MGWWEDAGLDVLVDEAPRDWLARVVPPAARPAPAAAAPAQAAAAPPPAAAPIRADAPARAAAPAFPDTLAGFQSWLATSDEIMMPMSARVAASGDPATGLMVLVDLPEAEDPANGRLLSGPAGELFDKMLGAMGRDRQSLYLSAMAPGRPSGGFVDRSQGALFGRLARHHVLLAKPRALLLMGEQPSRTFLDLGFVEARGRVHEVQLQGGAVSAVATFHPRTLLQHPQQKRRAWEDLQLLMKLLG</sequence>
<keyword evidence="4" id="KW-0378">Hydrolase</keyword>
<dbReference type="GO" id="GO:0006281">
    <property type="term" value="P:DNA repair"/>
    <property type="evidence" value="ECO:0007669"/>
    <property type="project" value="UniProtKB-KW"/>
</dbReference>
<gene>
    <name evidence="9" type="ORF">SAMN06295920_102557</name>
</gene>
<proteinExistence type="predicted"/>
<evidence type="ECO:0000256" key="2">
    <source>
        <dbReference type="ARBA" id="ARBA00022723"/>
    </source>
</evidence>
<protein>
    <submittedName>
        <fullName evidence="9">DNA polymerase</fullName>
    </submittedName>
</protein>
<keyword evidence="6" id="KW-0411">Iron-sulfur</keyword>
<dbReference type="AlphaFoldDB" id="A0A1T5B7I4"/>
<evidence type="ECO:0000256" key="3">
    <source>
        <dbReference type="ARBA" id="ARBA00022763"/>
    </source>
</evidence>
<evidence type="ECO:0000256" key="4">
    <source>
        <dbReference type="ARBA" id="ARBA00022801"/>
    </source>
</evidence>
<evidence type="ECO:0000256" key="7">
    <source>
        <dbReference type="ARBA" id="ARBA00023204"/>
    </source>
</evidence>
<dbReference type="GO" id="GO:0097506">
    <property type="term" value="F:deaminated base DNA N-glycosylase activity"/>
    <property type="evidence" value="ECO:0007669"/>
    <property type="project" value="UniProtKB-ARBA"/>
</dbReference>
<dbReference type="STRING" id="439228.SAMN06295920_102557"/>
<dbReference type="PANTHER" id="PTHR33693:SF1">
    <property type="entry name" value="TYPE-4 URACIL-DNA GLYCOSYLASE"/>
    <property type="match status" value="1"/>
</dbReference>
<keyword evidence="1" id="KW-0004">4Fe-4S</keyword>
<dbReference type="SMART" id="SM00986">
    <property type="entry name" value="UDG"/>
    <property type="match status" value="1"/>
</dbReference>
<reference evidence="10" key="1">
    <citation type="submission" date="2017-02" db="EMBL/GenBank/DDBJ databases">
        <authorList>
            <person name="Varghese N."/>
            <person name="Submissions S."/>
        </authorList>
    </citation>
    <scope>NUCLEOTIDE SEQUENCE [LARGE SCALE GENOMIC DNA]</scope>
    <source>
        <strain evidence="10">UM2</strain>
    </source>
</reference>
<keyword evidence="5" id="KW-0408">Iron</keyword>
<feature type="domain" description="Uracil-DNA glycosylase-like" evidence="8">
    <location>
        <begin position="91"/>
        <end position="238"/>
    </location>
</feature>
<keyword evidence="2" id="KW-0479">Metal-binding</keyword>
<keyword evidence="10" id="KW-1185">Reference proteome</keyword>
<evidence type="ECO:0000259" key="8">
    <source>
        <dbReference type="SMART" id="SM00986"/>
    </source>
</evidence>
<dbReference type="EMBL" id="FUYM01000002">
    <property type="protein sequence ID" value="SKB43196.1"/>
    <property type="molecule type" value="Genomic_DNA"/>
</dbReference>
<name>A0A1T5B7I4_9SPHN</name>
<evidence type="ECO:0000256" key="6">
    <source>
        <dbReference type="ARBA" id="ARBA00023014"/>
    </source>
</evidence>
<dbReference type="GO" id="GO:0046872">
    <property type="term" value="F:metal ion binding"/>
    <property type="evidence" value="ECO:0007669"/>
    <property type="project" value="UniProtKB-KW"/>
</dbReference>
<dbReference type="InterPro" id="IPR036895">
    <property type="entry name" value="Uracil-DNA_glycosylase-like_sf"/>
</dbReference>
<evidence type="ECO:0000256" key="1">
    <source>
        <dbReference type="ARBA" id="ARBA00022485"/>
    </source>
</evidence>
<evidence type="ECO:0000256" key="5">
    <source>
        <dbReference type="ARBA" id="ARBA00023004"/>
    </source>
</evidence>
<dbReference type="Gene3D" id="3.40.470.10">
    <property type="entry name" value="Uracil-DNA glycosylase-like domain"/>
    <property type="match status" value="1"/>
</dbReference>
<dbReference type="SMART" id="SM00987">
    <property type="entry name" value="UreE_C"/>
    <property type="match status" value="1"/>
</dbReference>